<evidence type="ECO:0000256" key="2">
    <source>
        <dbReference type="ARBA" id="ARBA00023306"/>
    </source>
</evidence>
<keyword evidence="5" id="KW-1185">Reference proteome</keyword>
<dbReference type="GO" id="GO:0005634">
    <property type="term" value="C:nucleus"/>
    <property type="evidence" value="ECO:0007669"/>
    <property type="project" value="TreeGrafter"/>
</dbReference>
<accession>A0A8T3B1Q9</accession>
<feature type="region of interest" description="Disordered" evidence="3">
    <location>
        <begin position="56"/>
        <end position="97"/>
    </location>
</feature>
<dbReference type="PANTHER" id="PTHR33142">
    <property type="entry name" value="CYCLIN-DEPENDENT PROTEIN KINASE INHIBITOR SMR13"/>
    <property type="match status" value="1"/>
</dbReference>
<evidence type="ECO:0000256" key="3">
    <source>
        <dbReference type="SAM" id="MobiDB-lite"/>
    </source>
</evidence>
<dbReference type="OrthoDB" id="650965at2759"/>
<comment type="caution">
    <text evidence="4">The sequence shown here is derived from an EMBL/GenBank/DDBJ whole genome shotgun (WGS) entry which is preliminary data.</text>
</comment>
<proteinExistence type="predicted"/>
<evidence type="ECO:0000313" key="5">
    <source>
        <dbReference type="Proteomes" id="UP000829196"/>
    </source>
</evidence>
<sequence>MIDYRTILAGGFLIKSYPTVHPIRSRSRYKIPSLLNPSLQYTVVVQILDEMEADRREQGWETPKRGECRIPAELPCPPPPRKRSPTTVKTQEPPIGGYFQPPDLELLFALVPRREVCV</sequence>
<gene>
    <name evidence="4" type="ORF">KFK09_016993</name>
</gene>
<organism evidence="4 5">
    <name type="scientific">Dendrobium nobile</name>
    <name type="common">Orchid</name>
    <dbReference type="NCBI Taxonomy" id="94219"/>
    <lineage>
        <taxon>Eukaryota</taxon>
        <taxon>Viridiplantae</taxon>
        <taxon>Streptophyta</taxon>
        <taxon>Embryophyta</taxon>
        <taxon>Tracheophyta</taxon>
        <taxon>Spermatophyta</taxon>
        <taxon>Magnoliopsida</taxon>
        <taxon>Liliopsida</taxon>
        <taxon>Asparagales</taxon>
        <taxon>Orchidaceae</taxon>
        <taxon>Epidendroideae</taxon>
        <taxon>Malaxideae</taxon>
        <taxon>Dendrobiinae</taxon>
        <taxon>Dendrobium</taxon>
    </lineage>
</organism>
<evidence type="ECO:0000313" key="4">
    <source>
        <dbReference type="EMBL" id="KAI0502048.1"/>
    </source>
</evidence>
<dbReference type="GO" id="GO:0032875">
    <property type="term" value="P:regulation of DNA endoreduplication"/>
    <property type="evidence" value="ECO:0007669"/>
    <property type="project" value="InterPro"/>
</dbReference>
<dbReference type="InterPro" id="IPR040389">
    <property type="entry name" value="SMR"/>
</dbReference>
<name>A0A8T3B1Q9_DENNO</name>
<dbReference type="Proteomes" id="UP000829196">
    <property type="component" value="Unassembled WGS sequence"/>
</dbReference>
<reference evidence="4" key="1">
    <citation type="journal article" date="2022" name="Front. Genet.">
        <title>Chromosome-Scale Assembly of the Dendrobium nobile Genome Provides Insights Into the Molecular Mechanism of the Biosynthesis of the Medicinal Active Ingredient of Dendrobium.</title>
        <authorList>
            <person name="Xu Q."/>
            <person name="Niu S.-C."/>
            <person name="Li K.-L."/>
            <person name="Zheng P.-J."/>
            <person name="Zhang X.-J."/>
            <person name="Jia Y."/>
            <person name="Liu Y."/>
            <person name="Niu Y.-X."/>
            <person name="Yu L.-H."/>
            <person name="Chen D.-F."/>
            <person name="Zhang G.-Q."/>
        </authorList>
    </citation>
    <scope>NUCLEOTIDE SEQUENCE</scope>
    <source>
        <tissue evidence="4">Leaf</tissue>
    </source>
</reference>
<keyword evidence="2" id="KW-0131">Cell cycle</keyword>
<feature type="compositionally biased region" description="Basic and acidic residues" evidence="3">
    <location>
        <begin position="56"/>
        <end position="70"/>
    </location>
</feature>
<protein>
    <submittedName>
        <fullName evidence="4">Uncharacterized protein</fullName>
    </submittedName>
</protein>
<dbReference type="GO" id="GO:0004860">
    <property type="term" value="F:protein kinase inhibitor activity"/>
    <property type="evidence" value="ECO:0007669"/>
    <property type="project" value="UniProtKB-KW"/>
</dbReference>
<dbReference type="EMBL" id="JAGYWB010000012">
    <property type="protein sequence ID" value="KAI0502048.1"/>
    <property type="molecule type" value="Genomic_DNA"/>
</dbReference>
<keyword evidence="1" id="KW-0649">Protein kinase inhibitor</keyword>
<evidence type="ECO:0000256" key="1">
    <source>
        <dbReference type="ARBA" id="ARBA00023013"/>
    </source>
</evidence>
<dbReference type="AlphaFoldDB" id="A0A8T3B1Q9"/>
<dbReference type="PANTHER" id="PTHR33142:SF15">
    <property type="entry name" value="CYCLIN-DEPENDENT PROTEIN KINASE INHIBITOR SMR4"/>
    <property type="match status" value="1"/>
</dbReference>